<dbReference type="STRING" id="1901.BB341_11585"/>
<feature type="transmembrane region" description="Helical" evidence="2">
    <location>
        <begin position="198"/>
        <end position="218"/>
    </location>
</feature>
<feature type="transmembrane region" description="Helical" evidence="2">
    <location>
        <begin position="480"/>
        <end position="508"/>
    </location>
</feature>
<evidence type="ECO:0000256" key="2">
    <source>
        <dbReference type="SAM" id="Phobius"/>
    </source>
</evidence>
<sequence>MSTSSVPKAPAHAPVERSAPQEPLDTGALTATFVRLKLSLLRNGLRQSSSRTAVFVVSLVLSLLFAALQLLGLIMLRGHGDAATVVVLMTGLLALGWAVLPLFFHSGDDTLDATRLVMLPLRPRPLVAALLASSLVGIGPAFTLVLAVGAAVALAHGAFAALVAVVAVPLTLLVCVALARAVTAANTRLLVSRRGRDLAVLGGLLIAVGAQVVNYGVVRISEQESAASLEPAAEVVRWLPPASAVSAIDSASRGAAGVAVLQLALAALVLAALLVWWQRSLTRLMTTPDGSTLAAAESGPERAESGSALARLLPEGRTGTVMLRTLRYVWRHPKTKTAWVSSLALGLIVPLASAAQGSGSLYMATFAAGMLGIQMYNQFGQDGSAFWMVAQTLSTARDARAELAARAYALLLVTLPYTVVVMVAVAAVLGDWAVLPSATGVSFSVLGALLATGAVASALYPYSIPQEEAHKSVAPGQAGIAWLSFFGGMLAAAVLSAPVIGTAIWLHLTDGHERLWLVLPFGAVYGALLGWAGVRVAAPLTARRLPEILTAVSKG</sequence>
<feature type="transmembrane region" description="Helical" evidence="2">
    <location>
        <begin position="125"/>
        <end position="152"/>
    </location>
</feature>
<feature type="transmembrane region" description="Helical" evidence="2">
    <location>
        <begin position="255"/>
        <end position="277"/>
    </location>
</feature>
<feature type="transmembrane region" description="Helical" evidence="2">
    <location>
        <begin position="82"/>
        <end position="104"/>
    </location>
</feature>
<feature type="transmembrane region" description="Helical" evidence="2">
    <location>
        <begin position="407"/>
        <end position="429"/>
    </location>
</feature>
<dbReference type="GeneID" id="93730071"/>
<evidence type="ECO:0000256" key="1">
    <source>
        <dbReference type="SAM" id="MobiDB-lite"/>
    </source>
</evidence>
<feature type="transmembrane region" description="Helical" evidence="2">
    <location>
        <begin position="158"/>
        <end position="178"/>
    </location>
</feature>
<dbReference type="AlphaFoldDB" id="E2Q071"/>
<reference evidence="3 4" key="1">
    <citation type="journal article" date="2010" name="Genome Biol. Evol.">
        <title>The sequence of a 1.8-mb bacterial linear plasmid reveals a rich evolutionary reservoir of secondary metabolic pathways.</title>
        <authorList>
            <person name="Medema M.H."/>
            <person name="Trefzer A."/>
            <person name="Kovalchuk A."/>
            <person name="van den Berg M."/>
            <person name="Mueller U."/>
            <person name="Heijne W."/>
            <person name="Wu L."/>
            <person name="Alam M.T."/>
            <person name="Ronning C.M."/>
            <person name="Nierman W.C."/>
            <person name="Bovenberg R.A.L."/>
            <person name="Breitling R."/>
            <person name="Takano E."/>
        </authorList>
    </citation>
    <scope>NUCLEOTIDE SEQUENCE [LARGE SCALE GENOMIC DNA]</scope>
    <source>
        <strain evidence="4">ATCC 27064 / DSM 738 / JCM 4710 / NBRC 13307 / NCIMB 12785 / NRRL 3585 / VKM Ac-602</strain>
    </source>
</reference>
<feature type="region of interest" description="Disordered" evidence="1">
    <location>
        <begin position="1"/>
        <end position="22"/>
    </location>
</feature>
<feature type="transmembrane region" description="Helical" evidence="2">
    <location>
        <begin position="52"/>
        <end position="76"/>
    </location>
</feature>
<proteinExistence type="predicted"/>
<keyword evidence="2" id="KW-0472">Membrane</keyword>
<keyword evidence="2" id="KW-0812">Transmembrane</keyword>
<keyword evidence="2" id="KW-1133">Transmembrane helix</keyword>
<name>E2Q071_STRCL</name>
<accession>E2Q071</accession>
<dbReference type="RefSeq" id="WP_003961393.1">
    <property type="nucleotide sequence ID" value="NZ_CM000913.1"/>
</dbReference>
<dbReference type="Proteomes" id="UP000002357">
    <property type="component" value="Chromosome"/>
</dbReference>
<dbReference type="EMBL" id="CM000913">
    <property type="protein sequence ID" value="EFG08490.1"/>
    <property type="molecule type" value="Genomic_DNA"/>
</dbReference>
<evidence type="ECO:0000313" key="4">
    <source>
        <dbReference type="Proteomes" id="UP000002357"/>
    </source>
</evidence>
<dbReference type="eggNOG" id="ENOG502Z89R">
    <property type="taxonomic scope" value="Bacteria"/>
</dbReference>
<keyword evidence="4" id="KW-1185">Reference proteome</keyword>
<feature type="transmembrane region" description="Helical" evidence="2">
    <location>
        <begin position="441"/>
        <end position="460"/>
    </location>
</feature>
<evidence type="ECO:0000313" key="3">
    <source>
        <dbReference type="EMBL" id="EFG08490.1"/>
    </source>
</evidence>
<feature type="transmembrane region" description="Helical" evidence="2">
    <location>
        <begin position="514"/>
        <end position="534"/>
    </location>
</feature>
<gene>
    <name evidence="3" type="ORF">SCLAV_3419</name>
</gene>
<protein>
    <submittedName>
        <fullName evidence="3">Putative integral membrane transport protein</fullName>
    </submittedName>
</protein>
<organism evidence="3 4">
    <name type="scientific">Streptomyces clavuligerus</name>
    <dbReference type="NCBI Taxonomy" id="1901"/>
    <lineage>
        <taxon>Bacteria</taxon>
        <taxon>Bacillati</taxon>
        <taxon>Actinomycetota</taxon>
        <taxon>Actinomycetes</taxon>
        <taxon>Kitasatosporales</taxon>
        <taxon>Streptomycetaceae</taxon>
        <taxon>Streptomyces</taxon>
    </lineage>
</organism>